<feature type="compositionally biased region" description="Polar residues" evidence="1">
    <location>
        <begin position="287"/>
        <end position="297"/>
    </location>
</feature>
<feature type="compositionally biased region" description="Polar residues" evidence="1">
    <location>
        <begin position="204"/>
        <end position="217"/>
    </location>
</feature>
<feature type="compositionally biased region" description="Low complexity" evidence="1">
    <location>
        <begin position="371"/>
        <end position="386"/>
    </location>
</feature>
<feature type="region of interest" description="Disordered" evidence="1">
    <location>
        <begin position="116"/>
        <end position="233"/>
    </location>
</feature>
<proteinExistence type="predicted"/>
<name>A0ABP0D588_9PEZI</name>
<keyword evidence="3" id="KW-1185">Reference proteome</keyword>
<evidence type="ECO:0000313" key="2">
    <source>
        <dbReference type="EMBL" id="CAK7263374.1"/>
    </source>
</evidence>
<feature type="compositionally biased region" description="Low complexity" evidence="1">
    <location>
        <begin position="221"/>
        <end position="230"/>
    </location>
</feature>
<organism evidence="2 3">
    <name type="scientific">Sporothrix epigloea</name>
    <dbReference type="NCBI Taxonomy" id="1892477"/>
    <lineage>
        <taxon>Eukaryota</taxon>
        <taxon>Fungi</taxon>
        <taxon>Dikarya</taxon>
        <taxon>Ascomycota</taxon>
        <taxon>Pezizomycotina</taxon>
        <taxon>Sordariomycetes</taxon>
        <taxon>Sordariomycetidae</taxon>
        <taxon>Ophiostomatales</taxon>
        <taxon>Ophiostomataceae</taxon>
        <taxon>Sporothrix</taxon>
    </lineage>
</organism>
<accession>A0ABP0D588</accession>
<protein>
    <submittedName>
        <fullName evidence="2">Uncharacterized protein</fullName>
    </submittedName>
</protein>
<feature type="compositionally biased region" description="Low complexity" evidence="1">
    <location>
        <begin position="151"/>
        <end position="173"/>
    </location>
</feature>
<comment type="caution">
    <text evidence="2">The sequence shown here is derived from an EMBL/GenBank/DDBJ whole genome shotgun (WGS) entry which is preliminary data.</text>
</comment>
<sequence length="426" mass="45450">MPTNFRTYEAQSRLLAAMLASHPSLKLNFKAIAKHYGSDSSQAAIEHRFRPIRKQASIIRQAVLEGRDAKDLAGIFTLLDKDIAKYYGESTPQGIEFQFRAIKKDAKALRDAVEQGTSPLAIRKNCPASSAASPAAQARRSRAQAGTTTPSGGARVSSVTASVTSPSLSTASRRPAKRARPDTDYAPDVENSTLASDGAEYEQPHSTQSTVFSTPSRRATHTPGAATAGGVDAHSFTTPTAAAAPTAAYFSDRTATPALSTGVSPAGNDPLDSHAVFYTALQHQRTQPLSFYQQNSRTAEDDDRTEGGRGSVRRKTGTNPFDLDYDNDDDLYIIDTPSKKPKLEPLAAPVAAASIPTAGLDLDGLEGWNSQSLSSHLPSQSQSQSPYHPFDARDSSWESMGLFSAPADPMASFAGTTSYFDNDDGI</sequence>
<reference evidence="2 3" key="1">
    <citation type="submission" date="2024-01" db="EMBL/GenBank/DDBJ databases">
        <authorList>
            <person name="Allen C."/>
            <person name="Tagirdzhanova G."/>
        </authorList>
    </citation>
    <scope>NUCLEOTIDE SEQUENCE [LARGE SCALE GENOMIC DNA]</scope>
    <source>
        <strain evidence="2 3">CBS 119000</strain>
    </source>
</reference>
<dbReference type="EMBL" id="CAWUON010000003">
    <property type="protein sequence ID" value="CAK7263374.1"/>
    <property type="molecule type" value="Genomic_DNA"/>
</dbReference>
<dbReference type="Proteomes" id="UP001642502">
    <property type="component" value="Unassembled WGS sequence"/>
</dbReference>
<evidence type="ECO:0000256" key="1">
    <source>
        <dbReference type="SAM" id="MobiDB-lite"/>
    </source>
</evidence>
<feature type="region of interest" description="Disordered" evidence="1">
    <location>
        <begin position="287"/>
        <end position="322"/>
    </location>
</feature>
<feature type="compositionally biased region" description="Low complexity" evidence="1">
    <location>
        <begin position="127"/>
        <end position="138"/>
    </location>
</feature>
<gene>
    <name evidence="2" type="ORF">SEPCBS119000_000438</name>
</gene>
<evidence type="ECO:0000313" key="3">
    <source>
        <dbReference type="Proteomes" id="UP001642502"/>
    </source>
</evidence>
<feature type="region of interest" description="Disordered" evidence="1">
    <location>
        <begin position="371"/>
        <end position="392"/>
    </location>
</feature>